<evidence type="ECO:0000256" key="3">
    <source>
        <dbReference type="SAM" id="Phobius"/>
    </source>
</evidence>
<keyword evidence="2" id="KW-0732">Signal</keyword>
<keyword evidence="3" id="KW-0812">Transmembrane</keyword>
<reference evidence="4 5" key="1">
    <citation type="submission" date="2017-06" db="EMBL/GenBank/DDBJ databases">
        <title>Investigating the central metabolism of Clostridium thermosuccinogenes.</title>
        <authorList>
            <person name="Koendjbiharie J.G."/>
            <person name="van Kranenburg R."/>
        </authorList>
    </citation>
    <scope>NUCLEOTIDE SEQUENCE [LARGE SCALE GENOMIC DNA]</scope>
    <source>
        <strain evidence="4 5">DSM 5806</strain>
    </source>
</reference>
<dbReference type="Gene3D" id="3.20.20.80">
    <property type="entry name" value="Glycosidases"/>
    <property type="match status" value="1"/>
</dbReference>
<dbReference type="KEGG" id="cthd:CDO33_03640"/>
<dbReference type="InterPro" id="IPR013783">
    <property type="entry name" value="Ig-like_fold"/>
</dbReference>
<evidence type="ECO:0000256" key="1">
    <source>
        <dbReference type="ARBA" id="ARBA00010837"/>
    </source>
</evidence>
<comment type="similarity">
    <text evidence="1">Belongs to the glycosyl hydrolase 66 family.</text>
</comment>
<gene>
    <name evidence="4" type="ORF">CDQ84_05995</name>
</gene>
<organism evidence="4 5">
    <name type="scientific">Clostridium thermosuccinogenes</name>
    <dbReference type="NCBI Taxonomy" id="84032"/>
    <lineage>
        <taxon>Bacteria</taxon>
        <taxon>Bacillati</taxon>
        <taxon>Bacillota</taxon>
        <taxon>Clostridia</taxon>
        <taxon>Eubacteriales</taxon>
        <taxon>Clostridiaceae</taxon>
        <taxon>Clostridium</taxon>
    </lineage>
</organism>
<dbReference type="CDD" id="cd14745">
    <property type="entry name" value="GH66"/>
    <property type="match status" value="1"/>
</dbReference>
<dbReference type="Gene3D" id="2.60.40.1180">
    <property type="entry name" value="Golgi alpha-mannosidase II"/>
    <property type="match status" value="1"/>
</dbReference>
<accession>A0A2K2FNY7</accession>
<comment type="caution">
    <text evidence="4">The sequence shown here is derived from an EMBL/GenBank/DDBJ whole genome shotgun (WGS) entry which is preliminary data.</text>
</comment>
<dbReference type="Gene3D" id="2.60.40.10">
    <property type="entry name" value="Immunoglobulins"/>
    <property type="match status" value="1"/>
</dbReference>
<protein>
    <recommendedName>
        <fullName evidence="6">Dextranase</fullName>
    </recommendedName>
</protein>
<dbReference type="AlphaFoldDB" id="A0A2K2FNY7"/>
<evidence type="ECO:0008006" key="6">
    <source>
        <dbReference type="Google" id="ProtNLM"/>
    </source>
</evidence>
<keyword evidence="3" id="KW-1133">Transmembrane helix</keyword>
<dbReference type="InterPro" id="IPR013780">
    <property type="entry name" value="Glyco_hydro_b"/>
</dbReference>
<evidence type="ECO:0000256" key="2">
    <source>
        <dbReference type="ARBA" id="ARBA00022729"/>
    </source>
</evidence>
<evidence type="ECO:0000313" key="5">
    <source>
        <dbReference type="Proteomes" id="UP000236151"/>
    </source>
</evidence>
<proteinExistence type="inferred from homology"/>
<keyword evidence="5" id="KW-1185">Reference proteome</keyword>
<keyword evidence="3" id="KW-0472">Membrane</keyword>
<dbReference type="SUPFAM" id="SSF51445">
    <property type="entry name" value="(Trans)glycosidases"/>
    <property type="match status" value="1"/>
</dbReference>
<dbReference type="Proteomes" id="UP000236151">
    <property type="component" value="Unassembled WGS sequence"/>
</dbReference>
<dbReference type="Pfam" id="PF13199">
    <property type="entry name" value="Glyco_hydro_66"/>
    <property type="match status" value="1"/>
</dbReference>
<evidence type="ECO:0000313" key="4">
    <source>
        <dbReference type="EMBL" id="PNU00498.1"/>
    </source>
</evidence>
<dbReference type="EMBL" id="NIOJ01000010">
    <property type="protein sequence ID" value="PNU00498.1"/>
    <property type="molecule type" value="Genomic_DNA"/>
</dbReference>
<name>A0A2K2FNY7_9CLOT</name>
<feature type="transmembrane region" description="Helical" evidence="3">
    <location>
        <begin position="49"/>
        <end position="69"/>
    </location>
</feature>
<feature type="transmembrane region" description="Helical" evidence="3">
    <location>
        <begin position="15"/>
        <end position="37"/>
    </location>
</feature>
<dbReference type="InterPro" id="IPR017853">
    <property type="entry name" value="GH"/>
</dbReference>
<dbReference type="InterPro" id="IPR025092">
    <property type="entry name" value="Glyco_hydro_66"/>
</dbReference>
<sequence>MLILNRPCDEERSMIISSICRGFTVVLIFSHIALIQIFRDFSKGRKVKIIMEAYGIKLLLLMVTGTFLLSACNSGSMKKGAAELDNVASKQLFTPEPAHTVKKPEDIENQGRYIKDIYTDKGSYKPSRKVVITLVLHNPDTNPLEGSINLKIKRLDETVYETNKDFSLEVDRNSEMDFTWKAPEDDFTGYAVEVCLYSGENLLDYEMTAVDVSSDWNVFPRFAYLTDMGRRSYEESERIIRNLSKFHINGLFYYDVMDRHDKPLAGTAENPEPKWNTIANALVDANTLKDMIDIGHNYNMKSFFYNLIFGGYSTYEEIGVKKEWGLFKDKNHSVQDCHPLPESWESSIYLFNPANKGWQDHFLKAHKEFLSVYDFDGLQVDSLGNRGQLYDYDGNPIKLDDTYASLLKRIPKELNTRVIFNAVDQYGQYQVASEVDYDILYAEIWPHKARTYNALKGIVDSMHRMSEGKRGIVIAAYMNYQKAKSGGKFNTPGVNFTNATLLAAGGSHLEIGDLGMLSSEYYPARHLEMDYDLQKSIRNYYSFMTAYENVLRGSGFEEISTATYVDGELTSYDGRAGKIWSFTKVKKPENFEIIHFINLKSASHSEWVDDYGTQTKPVALKNIKVRQYTAANVNKVFIASPDYCEGFLRQVEFKKGSDDKGEYIEFSLPYLEYWTMAILK</sequence>